<name>A0A8S5TPR8_9CAUD</name>
<dbReference type="Gene3D" id="1.10.260.40">
    <property type="entry name" value="lambda repressor-like DNA-binding domains"/>
    <property type="match status" value="1"/>
</dbReference>
<dbReference type="SUPFAM" id="SSF47413">
    <property type="entry name" value="lambda repressor-like DNA-binding domains"/>
    <property type="match status" value="1"/>
</dbReference>
<feature type="domain" description="HTH cro/C1-type" evidence="2">
    <location>
        <begin position="37"/>
        <end position="91"/>
    </location>
</feature>
<organism evidence="3">
    <name type="scientific">Myoviridae sp. ct2AC8</name>
    <dbReference type="NCBI Taxonomy" id="2827655"/>
    <lineage>
        <taxon>Viruses</taxon>
        <taxon>Duplodnaviria</taxon>
        <taxon>Heunggongvirae</taxon>
        <taxon>Uroviricota</taxon>
        <taxon>Caudoviricetes</taxon>
    </lineage>
</organism>
<feature type="compositionally biased region" description="Polar residues" evidence="1">
    <location>
        <begin position="1"/>
        <end position="14"/>
    </location>
</feature>
<dbReference type="SMART" id="SM00530">
    <property type="entry name" value="HTH_XRE"/>
    <property type="match status" value="1"/>
</dbReference>
<feature type="region of interest" description="Disordered" evidence="1">
    <location>
        <begin position="1"/>
        <end position="30"/>
    </location>
</feature>
<dbReference type="GO" id="GO:0003677">
    <property type="term" value="F:DNA binding"/>
    <property type="evidence" value="ECO:0007669"/>
    <property type="project" value="InterPro"/>
</dbReference>
<sequence length="168" mass="19138">MIKNNDNGLSATTKKSNRGRTPTGAPNPIDVHVGRRMRLRRQLLGLSQETLAAMLGLTFQQVQKYERGMNRIGASRLWDISKVLNVPISFFYDDMDPDTANQSPRMFQLSDAAPQPWEETEIKAADPMNREEAIELIRAYYKIPNRKAAKNMFDLIINLSKICCQPIK</sequence>
<dbReference type="EMBL" id="BK032875">
    <property type="protein sequence ID" value="DAF65138.1"/>
    <property type="molecule type" value="Genomic_DNA"/>
</dbReference>
<evidence type="ECO:0000256" key="1">
    <source>
        <dbReference type="SAM" id="MobiDB-lite"/>
    </source>
</evidence>
<dbReference type="PROSITE" id="PS50943">
    <property type="entry name" value="HTH_CROC1"/>
    <property type="match status" value="1"/>
</dbReference>
<dbReference type="CDD" id="cd00093">
    <property type="entry name" value="HTH_XRE"/>
    <property type="match status" value="1"/>
</dbReference>
<protein>
    <submittedName>
        <fullName evidence="3">Helix-turn-helix protein</fullName>
    </submittedName>
</protein>
<dbReference type="Pfam" id="PF01381">
    <property type="entry name" value="HTH_3"/>
    <property type="match status" value="1"/>
</dbReference>
<proteinExistence type="predicted"/>
<dbReference type="InterPro" id="IPR001387">
    <property type="entry name" value="Cro/C1-type_HTH"/>
</dbReference>
<dbReference type="InterPro" id="IPR010982">
    <property type="entry name" value="Lambda_DNA-bd_dom_sf"/>
</dbReference>
<accession>A0A8S5TPR8</accession>
<evidence type="ECO:0000259" key="2">
    <source>
        <dbReference type="PROSITE" id="PS50943"/>
    </source>
</evidence>
<reference evidence="3" key="1">
    <citation type="journal article" date="2021" name="Proc. Natl. Acad. Sci. U.S.A.">
        <title>A Catalog of Tens of Thousands of Viruses from Human Metagenomes Reveals Hidden Associations with Chronic Diseases.</title>
        <authorList>
            <person name="Tisza M.J."/>
            <person name="Buck C.B."/>
        </authorList>
    </citation>
    <scope>NUCLEOTIDE SEQUENCE</scope>
    <source>
        <strain evidence="3">Ct2AC8</strain>
    </source>
</reference>
<evidence type="ECO:0000313" key="3">
    <source>
        <dbReference type="EMBL" id="DAF65138.1"/>
    </source>
</evidence>